<dbReference type="RefSeq" id="WP_130155930.1">
    <property type="nucleotide sequence ID" value="NZ_SGIS01000008.1"/>
</dbReference>
<reference evidence="1 2" key="1">
    <citation type="submission" date="2019-02" db="EMBL/GenBank/DDBJ databases">
        <authorList>
            <person name="Li Y."/>
        </authorList>
    </citation>
    <scope>NUCLEOTIDE SEQUENCE [LARGE SCALE GENOMIC DNA]</scope>
    <source>
        <strain evidence="1 2">3-7</strain>
    </source>
</reference>
<sequence length="274" mass="29902">MKTALTAIAAPFLILLFIVSIPFVLPFVAIAEKRTAKRKQALVESWPCGWCVAPLRVEALARADAIFAAYAHKAFAQFHTLQARMVRNLHACCPRCDAGHRYDEPTNRFVLLHLMEFRETFGEVLREAVPPPTVTLAWPWLAPPGAMHRVKLTRDSVCLADDVAAPHVGMIEVPAAMDVAAIGEALLRSPWLAHVGSNATWWCSAGSVTLVFGLRAADPFVRRIGKDVVATTIVTDLHVHYAARRDHDDLCREMVERGAGASGKGGTSPAPGDR</sequence>
<dbReference type="OrthoDB" id="2057603at2"/>
<protein>
    <submittedName>
        <fullName evidence="1">Uncharacterized protein</fullName>
    </submittedName>
</protein>
<organism evidence="1 2">
    <name type="scientific">Sphingomonas populi</name>
    <dbReference type="NCBI Taxonomy" id="2484750"/>
    <lineage>
        <taxon>Bacteria</taxon>
        <taxon>Pseudomonadati</taxon>
        <taxon>Pseudomonadota</taxon>
        <taxon>Alphaproteobacteria</taxon>
        <taxon>Sphingomonadales</taxon>
        <taxon>Sphingomonadaceae</taxon>
        <taxon>Sphingomonas</taxon>
    </lineage>
</organism>
<name>A0A4Q6Y6J2_9SPHN</name>
<evidence type="ECO:0000313" key="1">
    <source>
        <dbReference type="EMBL" id="RZF65097.1"/>
    </source>
</evidence>
<evidence type="ECO:0000313" key="2">
    <source>
        <dbReference type="Proteomes" id="UP000292085"/>
    </source>
</evidence>
<comment type="caution">
    <text evidence="1">The sequence shown here is derived from an EMBL/GenBank/DDBJ whole genome shotgun (WGS) entry which is preliminary data.</text>
</comment>
<dbReference type="AlphaFoldDB" id="A0A4Q6Y6J2"/>
<gene>
    <name evidence="1" type="ORF">EWE75_06875</name>
</gene>
<dbReference type="Proteomes" id="UP000292085">
    <property type="component" value="Unassembled WGS sequence"/>
</dbReference>
<dbReference type="EMBL" id="SGIS01000008">
    <property type="protein sequence ID" value="RZF65097.1"/>
    <property type="molecule type" value="Genomic_DNA"/>
</dbReference>
<accession>A0A4Q6Y6J2</accession>
<proteinExistence type="predicted"/>
<keyword evidence="2" id="KW-1185">Reference proteome</keyword>